<evidence type="ECO:0000313" key="2">
    <source>
        <dbReference type="Proteomes" id="UP000759537"/>
    </source>
</evidence>
<dbReference type="Proteomes" id="UP000759537">
    <property type="component" value="Unassembled WGS sequence"/>
</dbReference>
<dbReference type="PANTHER" id="PTHR33099">
    <property type="entry name" value="FE2OG DIOXYGENASE DOMAIN-CONTAINING PROTEIN"/>
    <property type="match status" value="1"/>
</dbReference>
<sequence>MFGSLVIVFPTPHEGGALHLRHRDQEWIFDSGQVLTAKGESSIGYAAFFSDIEHEVAPVTSVSKHLTPPLVNEGAFREAFTALLENPEFLAEGGTLAFGLRHVYPVKDDLKHVYNVLKGSDAVMYQSVHALGYEPVLYIYYENDGFDLVEGVLIDQAVDLQVYREPGQDLVHYLREVAEQLEWVTPMTTFDQQEDAFISYGNEATLDWIYGNVKSSRCRKEQRGRH</sequence>
<protein>
    <recommendedName>
        <fullName evidence="3">Fe2OG dioxygenase domain-containing protein</fullName>
    </recommendedName>
</protein>
<dbReference type="AlphaFoldDB" id="A0A9P5JW26"/>
<dbReference type="PANTHER" id="PTHR33099:SF14">
    <property type="entry name" value="PROLYL 4-HYDROXYLASE ALPHA SUBUNIT FE(2+) 2OG DIOXYGENASE DOMAIN-CONTAINING PROTEIN"/>
    <property type="match status" value="1"/>
</dbReference>
<evidence type="ECO:0000313" key="1">
    <source>
        <dbReference type="EMBL" id="KAF8464807.1"/>
    </source>
</evidence>
<evidence type="ECO:0008006" key="3">
    <source>
        <dbReference type="Google" id="ProtNLM"/>
    </source>
</evidence>
<organism evidence="1 2">
    <name type="scientific">Russula ochroleuca</name>
    <dbReference type="NCBI Taxonomy" id="152965"/>
    <lineage>
        <taxon>Eukaryota</taxon>
        <taxon>Fungi</taxon>
        <taxon>Dikarya</taxon>
        <taxon>Basidiomycota</taxon>
        <taxon>Agaricomycotina</taxon>
        <taxon>Agaricomycetes</taxon>
        <taxon>Russulales</taxon>
        <taxon>Russulaceae</taxon>
        <taxon>Russula</taxon>
    </lineage>
</organism>
<gene>
    <name evidence="1" type="ORF">DFH94DRAFT_796273</name>
</gene>
<dbReference type="OrthoDB" id="27483at2759"/>
<proteinExistence type="predicted"/>
<name>A0A9P5JW26_9AGAM</name>
<accession>A0A9P5JW26</accession>
<reference evidence="1" key="1">
    <citation type="submission" date="2019-10" db="EMBL/GenBank/DDBJ databases">
        <authorList>
            <consortium name="DOE Joint Genome Institute"/>
            <person name="Kuo A."/>
            <person name="Miyauchi S."/>
            <person name="Kiss E."/>
            <person name="Drula E."/>
            <person name="Kohler A."/>
            <person name="Sanchez-Garcia M."/>
            <person name="Andreopoulos B."/>
            <person name="Barry K.W."/>
            <person name="Bonito G."/>
            <person name="Buee M."/>
            <person name="Carver A."/>
            <person name="Chen C."/>
            <person name="Cichocki N."/>
            <person name="Clum A."/>
            <person name="Culley D."/>
            <person name="Crous P.W."/>
            <person name="Fauchery L."/>
            <person name="Girlanda M."/>
            <person name="Hayes R."/>
            <person name="Keri Z."/>
            <person name="LaButti K."/>
            <person name="Lipzen A."/>
            <person name="Lombard V."/>
            <person name="Magnuson J."/>
            <person name="Maillard F."/>
            <person name="Morin E."/>
            <person name="Murat C."/>
            <person name="Nolan M."/>
            <person name="Ohm R."/>
            <person name="Pangilinan J."/>
            <person name="Pereira M."/>
            <person name="Perotto S."/>
            <person name="Peter M."/>
            <person name="Riley R."/>
            <person name="Sitrit Y."/>
            <person name="Stielow B."/>
            <person name="Szollosi G."/>
            <person name="Zifcakova L."/>
            <person name="Stursova M."/>
            <person name="Spatafora J.W."/>
            <person name="Tedersoo L."/>
            <person name="Vaario L.-M."/>
            <person name="Yamada A."/>
            <person name="Yan M."/>
            <person name="Wang P."/>
            <person name="Xu J."/>
            <person name="Bruns T."/>
            <person name="Baldrian P."/>
            <person name="Vilgalys R."/>
            <person name="Henrissat B."/>
            <person name="Grigoriev I.V."/>
            <person name="Hibbett D."/>
            <person name="Nagy L.G."/>
            <person name="Martin F.M."/>
        </authorList>
    </citation>
    <scope>NUCLEOTIDE SEQUENCE</scope>
    <source>
        <strain evidence="1">Prilba</strain>
    </source>
</reference>
<dbReference type="EMBL" id="WHVB01000052">
    <property type="protein sequence ID" value="KAF8464807.1"/>
    <property type="molecule type" value="Genomic_DNA"/>
</dbReference>
<reference evidence="1" key="2">
    <citation type="journal article" date="2020" name="Nat. Commun.">
        <title>Large-scale genome sequencing of mycorrhizal fungi provides insights into the early evolution of symbiotic traits.</title>
        <authorList>
            <person name="Miyauchi S."/>
            <person name="Kiss E."/>
            <person name="Kuo A."/>
            <person name="Drula E."/>
            <person name="Kohler A."/>
            <person name="Sanchez-Garcia M."/>
            <person name="Morin E."/>
            <person name="Andreopoulos B."/>
            <person name="Barry K.W."/>
            <person name="Bonito G."/>
            <person name="Buee M."/>
            <person name="Carver A."/>
            <person name="Chen C."/>
            <person name="Cichocki N."/>
            <person name="Clum A."/>
            <person name="Culley D."/>
            <person name="Crous P.W."/>
            <person name="Fauchery L."/>
            <person name="Girlanda M."/>
            <person name="Hayes R.D."/>
            <person name="Keri Z."/>
            <person name="LaButti K."/>
            <person name="Lipzen A."/>
            <person name="Lombard V."/>
            <person name="Magnuson J."/>
            <person name="Maillard F."/>
            <person name="Murat C."/>
            <person name="Nolan M."/>
            <person name="Ohm R.A."/>
            <person name="Pangilinan J."/>
            <person name="Pereira M.F."/>
            <person name="Perotto S."/>
            <person name="Peter M."/>
            <person name="Pfister S."/>
            <person name="Riley R."/>
            <person name="Sitrit Y."/>
            <person name="Stielow J.B."/>
            <person name="Szollosi G."/>
            <person name="Zifcakova L."/>
            <person name="Stursova M."/>
            <person name="Spatafora J.W."/>
            <person name="Tedersoo L."/>
            <person name="Vaario L.M."/>
            <person name="Yamada A."/>
            <person name="Yan M."/>
            <person name="Wang P."/>
            <person name="Xu J."/>
            <person name="Bruns T."/>
            <person name="Baldrian P."/>
            <person name="Vilgalys R."/>
            <person name="Dunand C."/>
            <person name="Henrissat B."/>
            <person name="Grigoriev I.V."/>
            <person name="Hibbett D."/>
            <person name="Nagy L.G."/>
            <person name="Martin F.M."/>
        </authorList>
    </citation>
    <scope>NUCLEOTIDE SEQUENCE</scope>
    <source>
        <strain evidence="1">Prilba</strain>
    </source>
</reference>
<keyword evidence="2" id="KW-1185">Reference proteome</keyword>
<comment type="caution">
    <text evidence="1">The sequence shown here is derived from an EMBL/GenBank/DDBJ whole genome shotgun (WGS) entry which is preliminary data.</text>
</comment>